<dbReference type="RefSeq" id="WP_014189013.1">
    <property type="nucleotide sequence ID" value="NC_016586.1"/>
</dbReference>
<dbReference type="InterPro" id="IPR006311">
    <property type="entry name" value="TAT_signal"/>
</dbReference>
<keyword evidence="3" id="KW-1185">Reference proteome</keyword>
<feature type="compositionally biased region" description="Gly residues" evidence="1">
    <location>
        <begin position="1"/>
        <end position="11"/>
    </location>
</feature>
<sequence length="269" mass="29090">MIPGKNSGGHQGSPPGRPDGASPFHTSRRRFLATTAMGLVALSASGASAKILFGTGLPWDSGAIEPPRQVLPGPWTFFTPREGEMVEAIAERLIPADELSVSGKDAGCAVFIDRQLSGHYGSSERLYMKGPFQPGLPTQGDQSDLTPATKYRQGLKALDAHCRQAIGGKSFTDLSPEQKDQILTAMEKDEVKFDGPVGSGSFFSLVLQNTMEGFFADPIYGGNRDMVSWKMIGFPGTRYDFRDHVLKHNQKYTLPPVSIGGRGDWARKG</sequence>
<dbReference type="AlphaFoldDB" id="G7ZDL1"/>
<gene>
    <name evidence="2" type="ordered locus">AZOLI_p20468</name>
</gene>
<dbReference type="KEGG" id="ali:AZOLI_p20468"/>
<name>G7ZDL1_AZOL4</name>
<dbReference type="HOGENOM" id="CLU_065508_0_0_5"/>
<dbReference type="InterPro" id="IPR027056">
    <property type="entry name" value="Gluconate_2DH_su3"/>
</dbReference>
<keyword evidence="2" id="KW-0560">Oxidoreductase</keyword>
<reference evidence="3" key="1">
    <citation type="journal article" date="2011" name="PLoS Genet.">
        <title>Azospirillum genomes reveal transition of bacteria from aquatic to terrestrial environments.</title>
        <authorList>
            <person name="Wisniewski-Dye F."/>
            <person name="Borziak K."/>
            <person name="Khalsa-Moyers G."/>
            <person name="Alexandre G."/>
            <person name="Sukharnikov L.O."/>
            <person name="Wuichet K."/>
            <person name="Hurst G.B."/>
            <person name="McDonald W.H."/>
            <person name="Robertson J.S."/>
            <person name="Barbe V."/>
            <person name="Calteau A."/>
            <person name="Rouy Z."/>
            <person name="Mangenot S."/>
            <person name="Prigent-Combaret C."/>
            <person name="Normand P."/>
            <person name="Boyer M."/>
            <person name="Siguier P."/>
            <person name="Dessaux Y."/>
            <person name="Elmerich C."/>
            <person name="Condemine G."/>
            <person name="Krishnen G."/>
            <person name="Kennedy I."/>
            <person name="Paterson A.H."/>
            <person name="Gonzalez V."/>
            <person name="Mavingui P."/>
            <person name="Zhulin I.B."/>
        </authorList>
    </citation>
    <scope>NUCLEOTIDE SEQUENCE [LARGE SCALE GENOMIC DNA]</scope>
    <source>
        <strain evidence="3">4B</strain>
    </source>
</reference>
<dbReference type="GO" id="GO:0033717">
    <property type="term" value="F:gluconate 2-dehydrogenase (acceptor) activity"/>
    <property type="evidence" value="ECO:0007669"/>
    <property type="project" value="UniProtKB-EC"/>
</dbReference>
<evidence type="ECO:0000256" key="1">
    <source>
        <dbReference type="SAM" id="MobiDB-lite"/>
    </source>
</evidence>
<keyword evidence="2" id="KW-0614">Plasmid</keyword>
<evidence type="ECO:0000313" key="2">
    <source>
        <dbReference type="EMBL" id="CBS89597.1"/>
    </source>
</evidence>
<dbReference type="Proteomes" id="UP000005667">
    <property type="component" value="Plasmid AZO_p2"/>
</dbReference>
<dbReference type="EMBL" id="FQ311870">
    <property type="protein sequence ID" value="CBS89597.1"/>
    <property type="molecule type" value="Genomic_DNA"/>
</dbReference>
<feature type="region of interest" description="Disordered" evidence="1">
    <location>
        <begin position="1"/>
        <end position="25"/>
    </location>
</feature>
<organism evidence="2 3">
    <name type="scientific">Azospirillum lipoferum (strain 4B)</name>
    <dbReference type="NCBI Taxonomy" id="862719"/>
    <lineage>
        <taxon>Bacteria</taxon>
        <taxon>Pseudomonadati</taxon>
        <taxon>Pseudomonadota</taxon>
        <taxon>Alphaproteobacteria</taxon>
        <taxon>Rhodospirillales</taxon>
        <taxon>Azospirillaceae</taxon>
        <taxon>Azospirillum</taxon>
    </lineage>
</organism>
<dbReference type="EC" id="1.1.99.3" evidence="2"/>
<dbReference type="PROSITE" id="PS51318">
    <property type="entry name" value="TAT"/>
    <property type="match status" value="1"/>
</dbReference>
<dbReference type="OrthoDB" id="8400810at2"/>
<proteinExistence type="predicted"/>
<dbReference type="Pfam" id="PF13618">
    <property type="entry name" value="Gluconate_2-dh3"/>
    <property type="match status" value="1"/>
</dbReference>
<protein>
    <submittedName>
        <fullName evidence="2">Gluconate 2-dehydrogenase subunit</fullName>
        <ecNumber evidence="2">1.1.99.3</ecNumber>
    </submittedName>
</protein>
<evidence type="ECO:0000313" key="3">
    <source>
        <dbReference type="Proteomes" id="UP000005667"/>
    </source>
</evidence>
<geneLocation type="plasmid" evidence="2 3">
    <name>AZO_p2</name>
</geneLocation>
<accession>G7ZDL1</accession>